<dbReference type="Gene3D" id="3.40.50.10330">
    <property type="entry name" value="Probable inorganic polyphosphate/atp-NAD kinase, domain 1"/>
    <property type="match status" value="1"/>
</dbReference>
<dbReference type="InterPro" id="IPR016064">
    <property type="entry name" value="NAD/diacylglycerol_kinase_sf"/>
</dbReference>
<reference evidence="4" key="1">
    <citation type="submission" date="2016-10" db="EMBL/GenBank/DDBJ databases">
        <authorList>
            <person name="Varghese N."/>
            <person name="Submissions S."/>
        </authorList>
    </citation>
    <scope>NUCLEOTIDE SEQUENCE [LARGE SCALE GENOMIC DNA]</scope>
    <source>
        <strain evidence="4">CGMCC 4.3147</strain>
    </source>
</reference>
<keyword evidence="4" id="KW-1185">Reference proteome</keyword>
<dbReference type="InterPro" id="IPR017438">
    <property type="entry name" value="ATP-NAD_kinase_N"/>
</dbReference>
<dbReference type="PROSITE" id="PS00061">
    <property type="entry name" value="ADH_SHORT"/>
    <property type="match status" value="1"/>
</dbReference>
<dbReference type="STRING" id="380244.SAMN05216298_1911"/>
<accession>A0A1G9FMY7</accession>
<dbReference type="Gene3D" id="3.40.50.720">
    <property type="entry name" value="NAD(P)-binding Rossmann-like Domain"/>
    <property type="match status" value="1"/>
</dbReference>
<dbReference type="InterPro" id="IPR017437">
    <property type="entry name" value="ATP-NAD_kinase_PpnK-typ_C"/>
</dbReference>
<proteinExistence type="inferred from homology"/>
<evidence type="ECO:0000256" key="2">
    <source>
        <dbReference type="ARBA" id="ARBA00023002"/>
    </source>
</evidence>
<dbReference type="PRINTS" id="PR00080">
    <property type="entry name" value="SDRFAMILY"/>
</dbReference>
<keyword evidence="2" id="KW-0560">Oxidoreductase</keyword>
<dbReference type="EMBL" id="FNGF01000002">
    <property type="protein sequence ID" value="SDK89736.1"/>
    <property type="molecule type" value="Genomic_DNA"/>
</dbReference>
<dbReference type="OrthoDB" id="1889537at2"/>
<name>A0A1G9FMY7_9ACTN</name>
<dbReference type="PRINTS" id="PR00081">
    <property type="entry name" value="GDHRDH"/>
</dbReference>
<dbReference type="GO" id="GO:0019674">
    <property type="term" value="P:NAD+ metabolic process"/>
    <property type="evidence" value="ECO:0007669"/>
    <property type="project" value="InterPro"/>
</dbReference>
<sequence>MSATLAPRVVVVSRRSELDELLVRHGTRAAAAHFLRQRGRDLDEVTARHHALDAALTAVDAAVPADWRRGAVDRDDLPRFLFGPEDIVVAVGQDGLVANLAKYLADQPVVGVDPEPGRNAGVLVRFGADEVARALKAVNDESAAVLALSMVAARLDDGQEINGLNEVYAGHAGHQSARYRLVDAGGRGERQSSSGVLVGTGAGATGWSASIASERDRREILPPFEADALSWFVREAWPSPATGTTLSAGVLGKGEELRIVCESERLVVFADGVESDHLTVTWGQQVAIGLADRRLHLVVPRAARRIRLRPSGSRRYGKPMNRFEGKVAVVTGGAKGIGAACTARLAREGAVVYVADTDEAAGDRITAETEGTVHFRRTDAASAADWEALAADALAAHGRVDVLVSNAFASVLGAPHELAEPDWDLTLDVTLKAAYLGVKALIAPLREARGSVVAVSSVHAHRSHPGYTAYAAAKGGLSALMRQLAVEYAPEVRFNSVAPGPIYTTHWADTSAEEIVRAGEGTLVGRIGRPDEVAAAVAYLASDEASYVTGAELPVDGGWLAFKHAP</sequence>
<dbReference type="InterPro" id="IPR002347">
    <property type="entry name" value="SDR_fam"/>
</dbReference>
<dbReference type="AlphaFoldDB" id="A0A1G9FMY7"/>
<evidence type="ECO:0000313" key="3">
    <source>
        <dbReference type="EMBL" id="SDK89736.1"/>
    </source>
</evidence>
<dbReference type="PANTHER" id="PTHR43639">
    <property type="entry name" value="OXIDOREDUCTASE, SHORT-CHAIN DEHYDROGENASE/REDUCTASE FAMILY (AFU_ORTHOLOGUE AFUA_5G02870)"/>
    <property type="match status" value="1"/>
</dbReference>
<evidence type="ECO:0000256" key="1">
    <source>
        <dbReference type="ARBA" id="ARBA00006484"/>
    </source>
</evidence>
<dbReference type="Gene3D" id="2.60.200.30">
    <property type="entry name" value="Probable inorganic polyphosphate/atp-NAD kinase, domain 2"/>
    <property type="match status" value="1"/>
</dbReference>
<dbReference type="InterPro" id="IPR020904">
    <property type="entry name" value="Sc_DH/Rdtase_CS"/>
</dbReference>
<dbReference type="Pfam" id="PF13561">
    <property type="entry name" value="adh_short_C2"/>
    <property type="match status" value="1"/>
</dbReference>
<dbReference type="GO" id="GO:0016491">
    <property type="term" value="F:oxidoreductase activity"/>
    <property type="evidence" value="ECO:0007669"/>
    <property type="project" value="UniProtKB-KW"/>
</dbReference>
<dbReference type="FunFam" id="3.40.50.720:FF:000084">
    <property type="entry name" value="Short-chain dehydrogenase reductase"/>
    <property type="match status" value="1"/>
</dbReference>
<protein>
    <submittedName>
        <fullName evidence="3">NAD(P)-dependent dehydrogenase, short-chain alcohol dehydrogenase family</fullName>
    </submittedName>
</protein>
<dbReference type="PANTHER" id="PTHR43639:SF1">
    <property type="entry name" value="SHORT-CHAIN DEHYDROGENASE_REDUCTASE FAMILY PROTEIN"/>
    <property type="match status" value="1"/>
</dbReference>
<dbReference type="SUPFAM" id="SSF111331">
    <property type="entry name" value="NAD kinase/diacylglycerol kinase-like"/>
    <property type="match status" value="1"/>
</dbReference>
<dbReference type="GO" id="GO:0003951">
    <property type="term" value="F:NAD+ kinase activity"/>
    <property type="evidence" value="ECO:0007669"/>
    <property type="project" value="InterPro"/>
</dbReference>
<comment type="similarity">
    <text evidence="1">Belongs to the short-chain dehydrogenases/reductases (SDR) family.</text>
</comment>
<organism evidence="3 4">
    <name type="scientific">Glycomyces sambucus</name>
    <dbReference type="NCBI Taxonomy" id="380244"/>
    <lineage>
        <taxon>Bacteria</taxon>
        <taxon>Bacillati</taxon>
        <taxon>Actinomycetota</taxon>
        <taxon>Actinomycetes</taxon>
        <taxon>Glycomycetales</taxon>
        <taxon>Glycomycetaceae</taxon>
        <taxon>Glycomyces</taxon>
    </lineage>
</organism>
<evidence type="ECO:0000313" key="4">
    <source>
        <dbReference type="Proteomes" id="UP000198662"/>
    </source>
</evidence>
<dbReference type="InterPro" id="IPR036291">
    <property type="entry name" value="NAD(P)-bd_dom_sf"/>
</dbReference>
<gene>
    <name evidence="3" type="ORF">SAMN05216298_1911</name>
</gene>
<dbReference type="Proteomes" id="UP000198662">
    <property type="component" value="Unassembled WGS sequence"/>
</dbReference>
<dbReference type="RefSeq" id="WP_091046691.1">
    <property type="nucleotide sequence ID" value="NZ_FNGF01000002.1"/>
</dbReference>
<dbReference type="SUPFAM" id="SSF51735">
    <property type="entry name" value="NAD(P)-binding Rossmann-fold domains"/>
    <property type="match status" value="1"/>
</dbReference>